<dbReference type="InterPro" id="IPR033709">
    <property type="entry name" value="Anticodon_Ile_ABEc"/>
</dbReference>
<keyword evidence="2" id="KW-0547">Nucleotide-binding</keyword>
<keyword evidence="1" id="KW-0436">Ligase</keyword>
<accession>X1F2T6</accession>
<reference evidence="7" key="1">
    <citation type="journal article" date="2014" name="Front. Microbiol.">
        <title>High frequency of phylogenetically diverse reductive dehalogenase-homologous genes in deep subseafloor sedimentary metagenomes.</title>
        <authorList>
            <person name="Kawai M."/>
            <person name="Futagami T."/>
            <person name="Toyoda A."/>
            <person name="Takaki Y."/>
            <person name="Nishi S."/>
            <person name="Hori S."/>
            <person name="Arai W."/>
            <person name="Tsubouchi T."/>
            <person name="Morono Y."/>
            <person name="Uchiyama I."/>
            <person name="Ito T."/>
            <person name="Fujiyama A."/>
            <person name="Inagaki F."/>
            <person name="Takami H."/>
        </authorList>
    </citation>
    <scope>NUCLEOTIDE SEQUENCE</scope>
    <source>
        <strain evidence="7">Expedition CK06-06</strain>
    </source>
</reference>
<dbReference type="AlphaFoldDB" id="X1F2T6"/>
<dbReference type="InterPro" id="IPR009080">
    <property type="entry name" value="tRNAsynth_Ia_anticodon-bd"/>
</dbReference>
<protein>
    <recommendedName>
        <fullName evidence="6">Methionyl/Valyl/Leucyl/Isoleucyl-tRNA synthetase anticodon-binding domain-containing protein</fullName>
    </recommendedName>
</protein>
<dbReference type="Pfam" id="PF19302">
    <property type="entry name" value="DUF5915"/>
    <property type="match status" value="1"/>
</dbReference>
<dbReference type="InterPro" id="IPR023586">
    <property type="entry name" value="Ile-tRNA-ligase_type2"/>
</dbReference>
<dbReference type="GO" id="GO:0005524">
    <property type="term" value="F:ATP binding"/>
    <property type="evidence" value="ECO:0007669"/>
    <property type="project" value="UniProtKB-KW"/>
</dbReference>
<dbReference type="SUPFAM" id="SSF47323">
    <property type="entry name" value="Anticodon-binding domain of a subclass of class I aminoacyl-tRNA synthetases"/>
    <property type="match status" value="2"/>
</dbReference>
<evidence type="ECO:0000259" key="6">
    <source>
        <dbReference type="Pfam" id="PF08264"/>
    </source>
</evidence>
<keyword evidence="4" id="KW-0648">Protein biosynthesis</keyword>
<name>X1F2T6_9ZZZZ</name>
<dbReference type="EMBL" id="BARU01005685">
    <property type="protein sequence ID" value="GAH39936.1"/>
    <property type="molecule type" value="Genomic_DNA"/>
</dbReference>
<feature type="domain" description="Methionyl/Valyl/Leucyl/Isoleucyl-tRNA synthetase anticodon-binding" evidence="6">
    <location>
        <begin position="56"/>
        <end position="206"/>
    </location>
</feature>
<evidence type="ECO:0000256" key="4">
    <source>
        <dbReference type="ARBA" id="ARBA00022917"/>
    </source>
</evidence>
<evidence type="ECO:0000256" key="1">
    <source>
        <dbReference type="ARBA" id="ARBA00022598"/>
    </source>
</evidence>
<proteinExistence type="predicted"/>
<comment type="caution">
    <text evidence="7">The sequence shown here is derived from an EMBL/GenBank/DDBJ whole genome shotgun (WGS) entry which is preliminary data.</text>
</comment>
<dbReference type="InterPro" id="IPR013155">
    <property type="entry name" value="M/V/L/I-tRNA-synth_anticd-bd"/>
</dbReference>
<dbReference type="Gene3D" id="1.10.730.10">
    <property type="entry name" value="Isoleucyl-tRNA Synthetase, Domain 1"/>
    <property type="match status" value="1"/>
</dbReference>
<dbReference type="PANTHER" id="PTHR42780:SF1">
    <property type="entry name" value="ISOLEUCINE--TRNA LIGASE, CYTOPLASMIC"/>
    <property type="match status" value="1"/>
</dbReference>
<dbReference type="Pfam" id="PF08264">
    <property type="entry name" value="Anticodon_1"/>
    <property type="match status" value="1"/>
</dbReference>
<evidence type="ECO:0000313" key="7">
    <source>
        <dbReference type="EMBL" id="GAH39936.1"/>
    </source>
</evidence>
<keyword evidence="5" id="KW-0030">Aminoacyl-tRNA synthetase</keyword>
<evidence type="ECO:0000256" key="3">
    <source>
        <dbReference type="ARBA" id="ARBA00022840"/>
    </source>
</evidence>
<sequence length="339" mass="39950">MASQLMRAKDLNFKEENVKQIYRRFNLLLFNVLKFYSLFEINNLSVENSKSEHILDKWILNLVNDLTREVTQRLDDYDTQETSKLIINFVEELSTWYIKNSRTRFKSESVAEKLAAMNTLTYVLHTLSKILAPLTPFISEMIYQKLKERNFVKYESVHLDLWPDFDQSLSFPNLNTKMNLAKEIVQKSLDLREKVKIPLRQPLKKITLKGVSLEDEFLELIKNALNVKEVVIKDEDTTELTVELDTEITRELKLEGIARNLVRNINNYRKKMKLSTKNRIRLYLKADDDDILESISKYANYIKKMVQADVIFNTIDNSREIKTFKINQSEVSTYLEVIT</sequence>
<gene>
    <name evidence="7" type="ORF">S03H2_11119</name>
</gene>
<dbReference type="GO" id="GO:0004822">
    <property type="term" value="F:isoleucine-tRNA ligase activity"/>
    <property type="evidence" value="ECO:0007669"/>
    <property type="project" value="InterPro"/>
</dbReference>
<organism evidence="7">
    <name type="scientific">marine sediment metagenome</name>
    <dbReference type="NCBI Taxonomy" id="412755"/>
    <lineage>
        <taxon>unclassified sequences</taxon>
        <taxon>metagenomes</taxon>
        <taxon>ecological metagenomes</taxon>
    </lineage>
</organism>
<dbReference type="GO" id="GO:0006428">
    <property type="term" value="P:isoleucyl-tRNA aminoacylation"/>
    <property type="evidence" value="ECO:0007669"/>
    <property type="project" value="TreeGrafter"/>
</dbReference>
<evidence type="ECO:0000256" key="5">
    <source>
        <dbReference type="ARBA" id="ARBA00023146"/>
    </source>
</evidence>
<keyword evidence="3" id="KW-0067">ATP-binding</keyword>
<dbReference type="GO" id="GO:0000049">
    <property type="term" value="F:tRNA binding"/>
    <property type="evidence" value="ECO:0007669"/>
    <property type="project" value="InterPro"/>
</dbReference>
<evidence type="ECO:0000256" key="2">
    <source>
        <dbReference type="ARBA" id="ARBA00022741"/>
    </source>
</evidence>
<dbReference type="PANTHER" id="PTHR42780">
    <property type="entry name" value="SOLEUCYL-TRNA SYNTHETASE"/>
    <property type="match status" value="1"/>
</dbReference>
<dbReference type="CDD" id="cd07961">
    <property type="entry name" value="Anticodon_Ia_Ile_ABEc"/>
    <property type="match status" value="1"/>
</dbReference>